<feature type="transmembrane region" description="Helical" evidence="6">
    <location>
        <begin position="104"/>
        <end position="127"/>
    </location>
</feature>
<keyword evidence="3 6" id="KW-0812">Transmembrane</keyword>
<evidence type="ECO:0000256" key="5">
    <source>
        <dbReference type="ARBA" id="ARBA00023136"/>
    </source>
</evidence>
<dbReference type="Proteomes" id="UP001501588">
    <property type="component" value="Unassembled WGS sequence"/>
</dbReference>
<dbReference type="RefSeq" id="WP_343897962.1">
    <property type="nucleotide sequence ID" value="NZ_BAAAFZ010000095.1"/>
</dbReference>
<organism evidence="7 8">
    <name type="scientific">Craurococcus roseus</name>
    <dbReference type="NCBI Taxonomy" id="77585"/>
    <lineage>
        <taxon>Bacteria</taxon>
        <taxon>Pseudomonadati</taxon>
        <taxon>Pseudomonadota</taxon>
        <taxon>Alphaproteobacteria</taxon>
        <taxon>Acetobacterales</taxon>
        <taxon>Acetobacteraceae</taxon>
        <taxon>Craurococcus</taxon>
    </lineage>
</organism>
<protein>
    <submittedName>
        <fullName evidence="7">Oligosaccharide flippase family protein</fullName>
    </submittedName>
</protein>
<feature type="transmembrane region" description="Helical" evidence="6">
    <location>
        <begin position="200"/>
        <end position="218"/>
    </location>
</feature>
<keyword evidence="2" id="KW-1003">Cell membrane</keyword>
<keyword evidence="5 6" id="KW-0472">Membrane</keyword>
<dbReference type="Pfam" id="PF01943">
    <property type="entry name" value="Polysacc_synt"/>
    <property type="match status" value="1"/>
</dbReference>
<name>A0ABP3RC27_9PROT</name>
<accession>A0ABP3RC27</accession>
<gene>
    <name evidence="7" type="ORF">GCM10009416_47830</name>
</gene>
<dbReference type="EMBL" id="BAAAFZ010000095">
    <property type="protein sequence ID" value="GAA0604629.1"/>
    <property type="molecule type" value="Genomic_DNA"/>
</dbReference>
<keyword evidence="8" id="KW-1185">Reference proteome</keyword>
<dbReference type="InterPro" id="IPR002797">
    <property type="entry name" value="Polysacc_synth"/>
</dbReference>
<comment type="caution">
    <text evidence="7">The sequence shown here is derived from an EMBL/GenBank/DDBJ whole genome shotgun (WGS) entry which is preliminary data.</text>
</comment>
<dbReference type="PANTHER" id="PTHR30250:SF31">
    <property type="entry name" value="INNER MEMBRANE PROTEIN YGHQ"/>
    <property type="match status" value="1"/>
</dbReference>
<dbReference type="PANTHER" id="PTHR30250">
    <property type="entry name" value="PST FAMILY PREDICTED COLANIC ACID TRANSPORTER"/>
    <property type="match status" value="1"/>
</dbReference>
<keyword evidence="4 6" id="KW-1133">Transmembrane helix</keyword>
<feature type="transmembrane region" description="Helical" evidence="6">
    <location>
        <begin position="133"/>
        <end position="153"/>
    </location>
</feature>
<evidence type="ECO:0000256" key="1">
    <source>
        <dbReference type="ARBA" id="ARBA00004651"/>
    </source>
</evidence>
<sequence length="462" mass="46941">MSAAAGAAAAGAATGPGGIFRRILRNAGVILGGKAATALINLGSTAIAIRALGIEGMGVLVLVHAFAQAASTLVKFQSWQAVVRYGVESLEPGRRAEFHALLRFTAGLDAAGALAACAICAGAAFLLGPAFGVPAGVAPLAALYATATVFMVMATPNGLLRLFDRFDLIARSDALGAAARLAGVALAALLGGGLPAFLGAWYASAAIGGLALVVAALAELRKRGLLPREESAPRRRRVRAAEAHPGIWGFVWSTNLMTTLSLGSGHVATLCVGSLLGPGQAALFVLARQVGEAALKPSRFLTPALYPELARLAAAGDQAGLRAVLRRGFAYSAAGAVAVLAALALLGGPLLRLVGGEAAAPAWGVMLLLACAASINFAGFALEPLLVSVRRHGKALRIRGVATLAHVPAALVGLRFFGLEGAGIAAVFSASLQFAWQAWAARRWLRARAGLMSRGTEVRHGG</sequence>
<comment type="subcellular location">
    <subcellularLocation>
        <location evidence="1">Cell membrane</location>
        <topology evidence="1">Multi-pass membrane protein</topology>
    </subcellularLocation>
</comment>
<evidence type="ECO:0000313" key="7">
    <source>
        <dbReference type="EMBL" id="GAA0604629.1"/>
    </source>
</evidence>
<feature type="transmembrane region" description="Helical" evidence="6">
    <location>
        <begin position="174"/>
        <end position="194"/>
    </location>
</feature>
<feature type="transmembrane region" description="Helical" evidence="6">
    <location>
        <begin position="398"/>
        <end position="417"/>
    </location>
</feature>
<evidence type="ECO:0000256" key="4">
    <source>
        <dbReference type="ARBA" id="ARBA00022989"/>
    </source>
</evidence>
<feature type="transmembrane region" description="Helical" evidence="6">
    <location>
        <begin position="329"/>
        <end position="351"/>
    </location>
</feature>
<evidence type="ECO:0000256" key="3">
    <source>
        <dbReference type="ARBA" id="ARBA00022692"/>
    </source>
</evidence>
<evidence type="ECO:0000256" key="6">
    <source>
        <dbReference type="SAM" id="Phobius"/>
    </source>
</evidence>
<reference evidence="8" key="1">
    <citation type="journal article" date="2019" name="Int. J. Syst. Evol. Microbiol.">
        <title>The Global Catalogue of Microorganisms (GCM) 10K type strain sequencing project: providing services to taxonomists for standard genome sequencing and annotation.</title>
        <authorList>
            <consortium name="The Broad Institute Genomics Platform"/>
            <consortium name="The Broad Institute Genome Sequencing Center for Infectious Disease"/>
            <person name="Wu L."/>
            <person name="Ma J."/>
        </authorList>
    </citation>
    <scope>NUCLEOTIDE SEQUENCE [LARGE SCALE GENOMIC DNA]</scope>
    <source>
        <strain evidence="8">JCM 9933</strain>
    </source>
</reference>
<feature type="transmembrane region" description="Helical" evidence="6">
    <location>
        <begin position="363"/>
        <end position="386"/>
    </location>
</feature>
<feature type="transmembrane region" description="Helical" evidence="6">
    <location>
        <begin position="423"/>
        <end position="445"/>
    </location>
</feature>
<evidence type="ECO:0000256" key="2">
    <source>
        <dbReference type="ARBA" id="ARBA00022475"/>
    </source>
</evidence>
<evidence type="ECO:0000313" key="8">
    <source>
        <dbReference type="Proteomes" id="UP001501588"/>
    </source>
</evidence>
<proteinExistence type="predicted"/>
<dbReference type="InterPro" id="IPR050833">
    <property type="entry name" value="Poly_Biosynth_Transport"/>
</dbReference>